<dbReference type="EMBL" id="LLXU01000070">
    <property type="protein sequence ID" value="KRG44061.1"/>
    <property type="molecule type" value="Genomic_DNA"/>
</dbReference>
<dbReference type="InterPro" id="IPR009594">
    <property type="entry name" value="Tscrpt_reg_HTH_AraC_N"/>
</dbReference>
<proteinExistence type="predicted"/>
<evidence type="ECO:0000256" key="1">
    <source>
        <dbReference type="ARBA" id="ARBA00023015"/>
    </source>
</evidence>
<dbReference type="Pfam" id="PF12833">
    <property type="entry name" value="HTH_18"/>
    <property type="match status" value="1"/>
</dbReference>
<keyword evidence="1" id="KW-0805">Transcription regulation</keyword>
<gene>
    <name evidence="4" type="ORF">ARC20_08875</name>
</gene>
<dbReference type="OrthoDB" id="34150at2"/>
<dbReference type="Pfam" id="PF06719">
    <property type="entry name" value="AraC_N"/>
    <property type="match status" value="1"/>
</dbReference>
<protein>
    <submittedName>
        <fullName evidence="4">AraC family transcriptional regulator</fullName>
    </submittedName>
</protein>
<comment type="caution">
    <text evidence="4">The sequence shown here is derived from an EMBL/GenBank/DDBJ whole genome shotgun (WGS) entry which is preliminary data.</text>
</comment>
<dbReference type="Gene3D" id="1.10.10.60">
    <property type="entry name" value="Homeodomain-like"/>
    <property type="match status" value="1"/>
</dbReference>
<dbReference type="PROSITE" id="PS01124">
    <property type="entry name" value="HTH_ARAC_FAMILY_2"/>
    <property type="match status" value="1"/>
</dbReference>
<keyword evidence="5" id="KW-1185">Reference proteome</keyword>
<dbReference type="AlphaFoldDB" id="A0A0R0AGH5"/>
<evidence type="ECO:0000256" key="2">
    <source>
        <dbReference type="ARBA" id="ARBA00023163"/>
    </source>
</evidence>
<keyword evidence="2" id="KW-0804">Transcription</keyword>
<accession>A0A0R0AGH5</accession>
<dbReference type="GO" id="GO:0043565">
    <property type="term" value="F:sequence-specific DNA binding"/>
    <property type="evidence" value="ECO:0007669"/>
    <property type="project" value="InterPro"/>
</dbReference>
<dbReference type="InterPro" id="IPR018060">
    <property type="entry name" value="HTH_AraC"/>
</dbReference>
<dbReference type="STRING" id="676599.ARC20_08875"/>
<name>A0A0R0AGH5_9GAMM</name>
<evidence type="ECO:0000313" key="4">
    <source>
        <dbReference type="EMBL" id="KRG44061.1"/>
    </source>
</evidence>
<evidence type="ECO:0000259" key="3">
    <source>
        <dbReference type="PROSITE" id="PS01124"/>
    </source>
</evidence>
<evidence type="ECO:0000313" key="5">
    <source>
        <dbReference type="Proteomes" id="UP000051802"/>
    </source>
</evidence>
<dbReference type="InterPro" id="IPR009057">
    <property type="entry name" value="Homeodomain-like_sf"/>
</dbReference>
<dbReference type="PANTHER" id="PTHR43436:SF1">
    <property type="entry name" value="TRANSCRIPTIONAL REGULATORY PROTEIN"/>
    <property type="match status" value="1"/>
</dbReference>
<organism evidence="4 5">
    <name type="scientific">Stenotrophomonas panacihumi</name>
    <dbReference type="NCBI Taxonomy" id="676599"/>
    <lineage>
        <taxon>Bacteria</taxon>
        <taxon>Pseudomonadati</taxon>
        <taxon>Pseudomonadota</taxon>
        <taxon>Gammaproteobacteria</taxon>
        <taxon>Lysobacterales</taxon>
        <taxon>Lysobacteraceae</taxon>
        <taxon>Stenotrophomonas</taxon>
    </lineage>
</organism>
<dbReference type="SMART" id="SM00342">
    <property type="entry name" value="HTH_ARAC"/>
    <property type="match status" value="1"/>
</dbReference>
<reference evidence="4 5" key="1">
    <citation type="submission" date="2015-10" db="EMBL/GenBank/DDBJ databases">
        <title>Genome sequencing and analysis of members of genus Stenotrophomonas.</title>
        <authorList>
            <person name="Patil P.P."/>
            <person name="Midha S."/>
            <person name="Patil P.B."/>
        </authorList>
    </citation>
    <scope>NUCLEOTIDE SEQUENCE [LARGE SCALE GENOMIC DNA]</scope>
    <source>
        <strain evidence="4 5">JCM 16536</strain>
    </source>
</reference>
<dbReference type="PANTHER" id="PTHR43436">
    <property type="entry name" value="ARAC-FAMILY TRANSCRIPTIONAL REGULATOR"/>
    <property type="match status" value="1"/>
</dbReference>
<feature type="domain" description="HTH araC/xylS-type" evidence="3">
    <location>
        <begin position="192"/>
        <end position="290"/>
    </location>
</feature>
<dbReference type="SUPFAM" id="SSF46689">
    <property type="entry name" value="Homeodomain-like"/>
    <property type="match status" value="2"/>
</dbReference>
<sequence length="303" mass="32524">MTDALLDRVRHCTLAHADRHGVARTAIPGLSTISATAPGELLYDISCPMLVLLLQGTKQVTFGSQVARFGAGQSLLITADVPTTSQITGANARAPYYSFVLHLDPSIITSLVGEMEAVAQEGPSTSPLQVDATDAEVADCALRLMQLLERPRSLPILRDGLLREMHHWLLAGRHGAAIRALGAVNGHAARIGRAVALIRAQYTQPLQMAQLAEAAGMSLSTFHAHFRAVTSLTPLQFQKQLRLVEARRLMRNDGAMAKRAAHAVGYESVTQFTREYGRLFGRSPLRDARGPAAAADYAAGTSS</sequence>
<dbReference type="RefSeq" id="WP_057646237.1">
    <property type="nucleotide sequence ID" value="NZ_LLXU01000070.1"/>
</dbReference>
<dbReference type="GO" id="GO:0003700">
    <property type="term" value="F:DNA-binding transcription factor activity"/>
    <property type="evidence" value="ECO:0007669"/>
    <property type="project" value="InterPro"/>
</dbReference>
<dbReference type="Proteomes" id="UP000051802">
    <property type="component" value="Unassembled WGS sequence"/>
</dbReference>